<evidence type="ECO:0000256" key="3">
    <source>
        <dbReference type="ARBA" id="ARBA00013061"/>
    </source>
</evidence>
<comment type="similarity">
    <text evidence="2 9 12">Belongs to the phosphoglycerate kinase family.</text>
</comment>
<feature type="binding site" evidence="10">
    <location>
        <position position="116"/>
    </location>
    <ligand>
        <name>(2R)-3-phosphoglycerate</name>
        <dbReference type="ChEBI" id="CHEBI:58272"/>
    </ligand>
</feature>
<proteinExistence type="inferred from homology"/>
<dbReference type="PANTHER" id="PTHR11406:SF23">
    <property type="entry name" value="PHOSPHOGLYCERATE KINASE 1, CHLOROPLASTIC-RELATED"/>
    <property type="match status" value="1"/>
</dbReference>
<dbReference type="PANTHER" id="PTHR11406">
    <property type="entry name" value="PHOSPHOGLYCERATE KINASE"/>
    <property type="match status" value="1"/>
</dbReference>
<comment type="caution">
    <text evidence="9">Lacks conserved residue(s) required for the propagation of feature annotation.</text>
</comment>
<keyword evidence="6 9" id="KW-0547">Nucleotide-binding</keyword>
<evidence type="ECO:0000256" key="1">
    <source>
        <dbReference type="ARBA" id="ARBA00000642"/>
    </source>
</evidence>
<evidence type="ECO:0000256" key="11">
    <source>
        <dbReference type="PIRSR" id="PIRSR000724-2"/>
    </source>
</evidence>
<feature type="binding site" evidence="9">
    <location>
        <position position="36"/>
    </location>
    <ligand>
        <name>substrate</name>
    </ligand>
</feature>
<evidence type="ECO:0000256" key="8">
    <source>
        <dbReference type="ARBA" id="ARBA00022840"/>
    </source>
</evidence>
<organism evidence="13 14">
    <name type="scientific">Halorubrum tibetense</name>
    <dbReference type="NCBI Taxonomy" id="175631"/>
    <lineage>
        <taxon>Archaea</taxon>
        <taxon>Methanobacteriati</taxon>
        <taxon>Methanobacteriota</taxon>
        <taxon>Stenosarchaea group</taxon>
        <taxon>Halobacteria</taxon>
        <taxon>Halobacteriales</taxon>
        <taxon>Haloferacaceae</taxon>
        <taxon>Halorubrum</taxon>
    </lineage>
</organism>
<evidence type="ECO:0000313" key="13">
    <source>
        <dbReference type="EMBL" id="MFC6753325.1"/>
    </source>
</evidence>
<feature type="binding site" evidence="9 10">
    <location>
        <begin position="59"/>
        <end position="62"/>
    </location>
    <ligand>
        <name>substrate</name>
    </ligand>
</feature>
<dbReference type="PRINTS" id="PR00477">
    <property type="entry name" value="PHGLYCKINASE"/>
</dbReference>
<feature type="binding site" evidence="9">
    <location>
        <position position="116"/>
    </location>
    <ligand>
        <name>substrate</name>
    </ligand>
</feature>
<evidence type="ECO:0000256" key="7">
    <source>
        <dbReference type="ARBA" id="ARBA00022777"/>
    </source>
</evidence>
<evidence type="ECO:0000256" key="9">
    <source>
        <dbReference type="HAMAP-Rule" id="MF_00145"/>
    </source>
</evidence>
<evidence type="ECO:0000256" key="10">
    <source>
        <dbReference type="PIRSR" id="PIRSR000724-1"/>
    </source>
</evidence>
<keyword evidence="7 9" id="KW-0418">Kinase</keyword>
<keyword evidence="14" id="KW-1185">Reference proteome</keyword>
<dbReference type="GO" id="GO:0006096">
    <property type="term" value="P:glycolytic process"/>
    <property type="evidence" value="ECO:0007669"/>
    <property type="project" value="UniProtKB-UniRule"/>
</dbReference>
<dbReference type="GO" id="GO:0005524">
    <property type="term" value="F:ATP binding"/>
    <property type="evidence" value="ECO:0007669"/>
    <property type="project" value="UniProtKB-KW"/>
</dbReference>
<dbReference type="InterPro" id="IPR015824">
    <property type="entry name" value="Phosphoglycerate_kinase_N"/>
</dbReference>
<reference evidence="13 14" key="1">
    <citation type="journal article" date="2019" name="Int. J. Syst. Evol. Microbiol.">
        <title>The Global Catalogue of Microorganisms (GCM) 10K type strain sequencing project: providing services to taxonomists for standard genome sequencing and annotation.</title>
        <authorList>
            <consortium name="The Broad Institute Genomics Platform"/>
            <consortium name="The Broad Institute Genome Sequencing Center for Infectious Disease"/>
            <person name="Wu L."/>
            <person name="Ma J."/>
        </authorList>
    </citation>
    <scope>NUCLEOTIDE SEQUENCE [LARGE SCALE GENOMIC DNA]</scope>
    <source>
        <strain evidence="13 14">CGMCC 1.3239</strain>
    </source>
</reference>
<feature type="binding site" evidence="9 11">
    <location>
        <position position="332"/>
    </location>
    <ligand>
        <name>ATP</name>
        <dbReference type="ChEBI" id="CHEBI:30616"/>
    </ligand>
</feature>
<feature type="binding site" evidence="10">
    <location>
        <position position="36"/>
    </location>
    <ligand>
        <name>(2R)-3-phosphoglycerate</name>
        <dbReference type="ChEBI" id="CHEBI:58272"/>
    </ligand>
</feature>
<dbReference type="EC" id="2.7.2.3" evidence="3 9"/>
<dbReference type="Proteomes" id="UP001596442">
    <property type="component" value="Unassembled WGS sequence"/>
</dbReference>
<dbReference type="SUPFAM" id="SSF53748">
    <property type="entry name" value="Phosphoglycerate kinase"/>
    <property type="match status" value="1"/>
</dbReference>
<dbReference type="AlphaFoldDB" id="A0ABD5SDK1"/>
<comment type="subunit">
    <text evidence="9">Monomer.</text>
</comment>
<dbReference type="GO" id="GO:0005737">
    <property type="term" value="C:cytoplasm"/>
    <property type="evidence" value="ECO:0007669"/>
    <property type="project" value="UniProtKB-SubCell"/>
</dbReference>
<keyword evidence="5 9" id="KW-0808">Transferase</keyword>
<feature type="binding site" evidence="9 10">
    <location>
        <begin position="21"/>
        <end position="23"/>
    </location>
    <ligand>
        <name>substrate</name>
    </ligand>
</feature>
<feature type="binding site" evidence="9">
    <location>
        <position position="156"/>
    </location>
    <ligand>
        <name>substrate</name>
    </ligand>
</feature>
<dbReference type="Gene3D" id="3.40.50.1260">
    <property type="entry name" value="Phosphoglycerate kinase, N-terminal domain"/>
    <property type="match status" value="2"/>
</dbReference>
<feature type="binding site" evidence="9 11">
    <location>
        <begin position="358"/>
        <end position="361"/>
    </location>
    <ligand>
        <name>ATP</name>
        <dbReference type="ChEBI" id="CHEBI:30616"/>
    </ligand>
</feature>
<dbReference type="InterPro" id="IPR036043">
    <property type="entry name" value="Phosphoglycerate_kinase_sf"/>
</dbReference>
<dbReference type="PROSITE" id="PS00111">
    <property type="entry name" value="PGLYCERATE_KINASE"/>
    <property type="match status" value="1"/>
</dbReference>
<gene>
    <name evidence="9" type="primary">pgk</name>
    <name evidence="13" type="ORF">ACFQEU_07570</name>
</gene>
<dbReference type="RefSeq" id="WP_379780842.1">
    <property type="nucleotide sequence ID" value="NZ_JBHSWW010000084.1"/>
</dbReference>
<dbReference type="InterPro" id="IPR015911">
    <property type="entry name" value="Phosphoglycerate_kinase_CS"/>
</dbReference>
<dbReference type="PIRSF" id="PIRSF000724">
    <property type="entry name" value="Pgk"/>
    <property type="match status" value="1"/>
</dbReference>
<feature type="binding site" evidence="10">
    <location>
        <position position="156"/>
    </location>
    <ligand>
        <name>(2R)-3-phosphoglycerate</name>
        <dbReference type="ChEBI" id="CHEBI:58272"/>
    </ligand>
</feature>
<evidence type="ECO:0000256" key="2">
    <source>
        <dbReference type="ARBA" id="ARBA00008982"/>
    </source>
</evidence>
<comment type="pathway">
    <text evidence="9">Carbohydrate degradation; glycolysis; pyruvate from D-glyceraldehyde 3-phosphate: step 2/5.</text>
</comment>
<dbReference type="Pfam" id="PF00162">
    <property type="entry name" value="PGK"/>
    <property type="match status" value="1"/>
</dbReference>
<sequence>MSTFNTLDDLPTDARVLVRLDLNSPIEDGEPQDNRRFERHARTVRELAEAGHRVVCMAHQGRPGRDDFTSLAGHASILAEHVGRDVAFVADTYGDEAVAAIEGLDAGEVLLLENTRMCDDELPEAAPEEKAETAFVRTLAPLFDAYVNDAYSAAHRNHASLVGFPLVLPAYAGRVMESEYEANTAIARREFDGPVTMVVGGTKATDVIGVMDALEGTVDRFLLGGVAGELFLRAAGYPVGHDLEGMDLFDEQWAANREAVASILDERGDAIHLASDLAYEDSEGERAEHTLAEIDEKTDAYLDVGSGTVEEYEPLIHESDAVFVKGALGVFEDERFSVGTVGVLEAIAETDCFSVVGGGDTSRAIGMYGLDEADFSHVSIAGGAYIRALTGESLPAIELLEAAAT</sequence>
<protein>
    <recommendedName>
        <fullName evidence="4 9">Phosphoglycerate kinase</fullName>
        <ecNumber evidence="3 9">2.7.2.3</ecNumber>
    </recommendedName>
</protein>
<keyword evidence="8 9" id="KW-0067">ATP-binding</keyword>
<comment type="catalytic activity">
    <reaction evidence="1 9 12">
        <text>(2R)-3-phosphoglycerate + ATP = (2R)-3-phospho-glyceroyl phosphate + ADP</text>
        <dbReference type="Rhea" id="RHEA:14801"/>
        <dbReference type="ChEBI" id="CHEBI:30616"/>
        <dbReference type="ChEBI" id="CHEBI:57604"/>
        <dbReference type="ChEBI" id="CHEBI:58272"/>
        <dbReference type="ChEBI" id="CHEBI:456216"/>
        <dbReference type="EC" id="2.7.2.3"/>
    </reaction>
</comment>
<evidence type="ECO:0000313" key="14">
    <source>
        <dbReference type="Proteomes" id="UP001596442"/>
    </source>
</evidence>
<name>A0ABD5SDK1_9EURY</name>
<dbReference type="InterPro" id="IPR001576">
    <property type="entry name" value="Phosphoglycerate_kinase"/>
</dbReference>
<comment type="caution">
    <text evidence="13">The sequence shown here is derived from an EMBL/GenBank/DDBJ whole genome shotgun (WGS) entry which is preliminary data.</text>
</comment>
<comment type="subcellular location">
    <subcellularLocation>
        <location evidence="9">Cytoplasm</location>
    </subcellularLocation>
</comment>
<dbReference type="HAMAP" id="MF_00145">
    <property type="entry name" value="Phosphoglyc_kinase"/>
    <property type="match status" value="1"/>
</dbReference>
<evidence type="ECO:0000256" key="5">
    <source>
        <dbReference type="ARBA" id="ARBA00022679"/>
    </source>
</evidence>
<dbReference type="FunFam" id="3.40.50.1260:FF:000006">
    <property type="entry name" value="Phosphoglycerate kinase"/>
    <property type="match status" value="1"/>
</dbReference>
<accession>A0ABD5SDK1</accession>
<evidence type="ECO:0000256" key="12">
    <source>
        <dbReference type="RuleBase" id="RU000532"/>
    </source>
</evidence>
<dbReference type="GO" id="GO:0004618">
    <property type="term" value="F:phosphoglycerate kinase activity"/>
    <property type="evidence" value="ECO:0007669"/>
    <property type="project" value="UniProtKB-UniRule"/>
</dbReference>
<evidence type="ECO:0000256" key="6">
    <source>
        <dbReference type="ARBA" id="ARBA00022741"/>
    </source>
</evidence>
<keyword evidence="9" id="KW-0324">Glycolysis</keyword>
<evidence type="ECO:0000256" key="4">
    <source>
        <dbReference type="ARBA" id="ARBA00016471"/>
    </source>
</evidence>
<dbReference type="EMBL" id="JBHSWW010000084">
    <property type="protein sequence ID" value="MFC6753325.1"/>
    <property type="molecule type" value="Genomic_DNA"/>
</dbReference>
<keyword evidence="9" id="KW-0963">Cytoplasm</keyword>